<dbReference type="EMBL" id="LPXN01000122">
    <property type="protein sequence ID" value="KZD06402.1"/>
    <property type="molecule type" value="Genomic_DNA"/>
</dbReference>
<accession>A0A154VYI3</accession>
<sequence length="63" mass="7196">MSLSHPVVQNLRVLPSTPLQTLPALPTLQSSELFKAGREILIEHAQEYYRLRLTRKGKLILTK</sequence>
<keyword evidence="2" id="KW-1185">Reference proteome</keyword>
<protein>
    <recommendedName>
        <fullName evidence="3">Hemin uptake protein HemP</fullName>
    </recommendedName>
</protein>
<organism evidence="1 2">
    <name type="scientific">Oceanibaculum pacificum</name>
    <dbReference type="NCBI Taxonomy" id="580166"/>
    <lineage>
        <taxon>Bacteria</taxon>
        <taxon>Pseudomonadati</taxon>
        <taxon>Pseudomonadota</taxon>
        <taxon>Alphaproteobacteria</taxon>
        <taxon>Rhodospirillales</taxon>
        <taxon>Oceanibaculaceae</taxon>
        <taxon>Oceanibaculum</taxon>
    </lineage>
</organism>
<dbReference type="Gene3D" id="2.10.70.10">
    <property type="entry name" value="Complement Module, domain 1"/>
    <property type="match status" value="1"/>
</dbReference>
<dbReference type="STRING" id="580166.AUP43_10790"/>
<dbReference type="InterPro" id="IPR019600">
    <property type="entry name" value="Hemin_uptake_protein_HemP"/>
</dbReference>
<evidence type="ECO:0000313" key="1">
    <source>
        <dbReference type="EMBL" id="KZD06402.1"/>
    </source>
</evidence>
<dbReference type="RefSeq" id="WP_067557483.1">
    <property type="nucleotide sequence ID" value="NZ_LPXN01000122.1"/>
</dbReference>
<dbReference type="Proteomes" id="UP000076400">
    <property type="component" value="Unassembled WGS sequence"/>
</dbReference>
<name>A0A154VYI3_9PROT</name>
<dbReference type="AlphaFoldDB" id="A0A154VYI3"/>
<dbReference type="Pfam" id="PF10636">
    <property type="entry name" value="hemP"/>
    <property type="match status" value="1"/>
</dbReference>
<evidence type="ECO:0008006" key="3">
    <source>
        <dbReference type="Google" id="ProtNLM"/>
    </source>
</evidence>
<gene>
    <name evidence="1" type="ORF">AUP43_10790</name>
</gene>
<dbReference type="OrthoDB" id="7870498at2"/>
<reference evidence="1 2" key="1">
    <citation type="submission" date="2015-12" db="EMBL/GenBank/DDBJ databases">
        <title>Genome sequence of Oceanibaculum pacificum MCCC 1A02656.</title>
        <authorList>
            <person name="Lu L."/>
            <person name="Lai Q."/>
            <person name="Shao Z."/>
            <person name="Qian P."/>
        </authorList>
    </citation>
    <scope>NUCLEOTIDE SEQUENCE [LARGE SCALE GENOMIC DNA]</scope>
    <source>
        <strain evidence="1 2">MCCC 1A02656</strain>
    </source>
</reference>
<evidence type="ECO:0000313" key="2">
    <source>
        <dbReference type="Proteomes" id="UP000076400"/>
    </source>
</evidence>
<proteinExistence type="predicted"/>
<comment type="caution">
    <text evidence="1">The sequence shown here is derived from an EMBL/GenBank/DDBJ whole genome shotgun (WGS) entry which is preliminary data.</text>
</comment>